<gene>
    <name evidence="3" type="ORF">AVDCRST_MAG67-1393</name>
</gene>
<dbReference type="InterPro" id="IPR046450">
    <property type="entry name" value="PA_dom_sf"/>
</dbReference>
<evidence type="ECO:0000256" key="1">
    <source>
        <dbReference type="SAM" id="SignalP"/>
    </source>
</evidence>
<accession>A0A6J4S706</accession>
<organism evidence="3">
    <name type="scientific">uncultured Solirubrobacteraceae bacterium</name>
    <dbReference type="NCBI Taxonomy" id="1162706"/>
    <lineage>
        <taxon>Bacteria</taxon>
        <taxon>Bacillati</taxon>
        <taxon>Actinomycetota</taxon>
        <taxon>Thermoleophilia</taxon>
        <taxon>Solirubrobacterales</taxon>
        <taxon>Solirubrobacteraceae</taxon>
        <taxon>environmental samples</taxon>
    </lineage>
</organism>
<feature type="domain" description="PA" evidence="2">
    <location>
        <begin position="382"/>
        <end position="485"/>
    </location>
</feature>
<dbReference type="InterPro" id="IPR003137">
    <property type="entry name" value="PA_domain"/>
</dbReference>
<dbReference type="SUPFAM" id="SSF52025">
    <property type="entry name" value="PA domain"/>
    <property type="match status" value="1"/>
</dbReference>
<feature type="signal peptide" evidence="1">
    <location>
        <begin position="1"/>
        <end position="25"/>
    </location>
</feature>
<dbReference type="Gene3D" id="3.50.30.30">
    <property type="match status" value="1"/>
</dbReference>
<evidence type="ECO:0000259" key="2">
    <source>
        <dbReference type="Pfam" id="PF02225"/>
    </source>
</evidence>
<evidence type="ECO:0000313" key="3">
    <source>
        <dbReference type="EMBL" id="CAA9491326.1"/>
    </source>
</evidence>
<dbReference type="AlphaFoldDB" id="A0A6J4S706"/>
<sequence length="637" mass="68059">MRSMRVACACAVVAASAVGASIAGAHPGQQHGLDTGHLAGNGAWGELELVSKLRLTDEPEQVADVAVDPKGEYAYLAHWGEEDCAANAETGGVNDPDAGAWVVDIRDPSQPKKVSFIAHSQDSRPGEGMHVLHVSTRSFNGNMLAMNNEQCGKNGRGGISLYDVSNPAKPTKLSEHFGDRGQTDTNDTHSAFVWDAGEKAYAVMTDNFESTDVDILDITNPKRPRLISEMDVNALTRALGDRVSQSDIGLGDSSLHDMIVKNVPRSSVGLAGQGNVWVLLLSYWDGGYVLFNIDNPANPVYIDDTDYDQFDPQMLAEGKSVFPEGNGHQAEFTADNRFFIGTDEDFSPYGAQFQITSGLNAGTYPAGHFGWTKIIPPGTEVTGETVFGGFGCPDDRASIPSAAATGKDVIVFERGPVEHPAAGSAACFFSEKVESAQLAGYDLVLIANHHSGSDGGFEGDAQFCGGQGHAFTNTIPAICIGHRAMHLLFNKAASYDYSATGSEPAIGAIGESMKVSTTFDGWGYVHLFDSVTRANLGTYAIPEAHKESHAQGYGDLTVHEVATDPVDSERAYLSYYSGGMRVLDVSQNGLAEVGGYLAENGSNFWGVEAYRRDGHTYVLGSDRDYGLFVFRNHKGGH</sequence>
<name>A0A6J4S706_9ACTN</name>
<protein>
    <recommendedName>
        <fullName evidence="2">PA domain-containing protein</fullName>
    </recommendedName>
</protein>
<keyword evidence="1" id="KW-0732">Signal</keyword>
<dbReference type="Pfam" id="PF02225">
    <property type="entry name" value="PA"/>
    <property type="match status" value="1"/>
</dbReference>
<proteinExistence type="predicted"/>
<feature type="chain" id="PRO_5026722129" description="PA domain-containing protein" evidence="1">
    <location>
        <begin position="26"/>
        <end position="637"/>
    </location>
</feature>
<dbReference type="SUPFAM" id="SSF82171">
    <property type="entry name" value="DPP6 N-terminal domain-like"/>
    <property type="match status" value="1"/>
</dbReference>
<dbReference type="EMBL" id="CADCVQ010000063">
    <property type="protein sequence ID" value="CAA9491326.1"/>
    <property type="molecule type" value="Genomic_DNA"/>
</dbReference>
<reference evidence="3" key="1">
    <citation type="submission" date="2020-02" db="EMBL/GenBank/DDBJ databases">
        <authorList>
            <person name="Meier V. D."/>
        </authorList>
    </citation>
    <scope>NUCLEOTIDE SEQUENCE</scope>
    <source>
        <strain evidence="3">AVDCRST_MAG67</strain>
    </source>
</reference>